<dbReference type="AlphaFoldDB" id="A0A7G5XG18"/>
<evidence type="ECO:0000256" key="1">
    <source>
        <dbReference type="SAM" id="Phobius"/>
    </source>
</evidence>
<dbReference type="Proteomes" id="UP000515344">
    <property type="component" value="Chromosome"/>
</dbReference>
<keyword evidence="1" id="KW-0812">Transmembrane</keyword>
<name>A0A7G5XG18_9BACT</name>
<sequence length="105" mass="11734">MQHHSLRITLSVLLTGAAFVFFAQFMTLSLNEDQRFFLIVQALLFLFLSSANYTDRKKALLGKAKTHLVILIVLAVVLSINGYFLVKKGNIDVATSSLLHKSNTH</sequence>
<protein>
    <submittedName>
        <fullName evidence="2">Uncharacterized protein</fullName>
    </submittedName>
</protein>
<dbReference type="EMBL" id="CP060007">
    <property type="protein sequence ID" value="QNA44421.1"/>
    <property type="molecule type" value="Genomic_DNA"/>
</dbReference>
<reference evidence="3" key="1">
    <citation type="submission" date="2020-08" db="EMBL/GenBank/DDBJ databases">
        <title>Lacibacter sp. S13-6-6 genome sequencing.</title>
        <authorList>
            <person name="Jin L."/>
        </authorList>
    </citation>
    <scope>NUCLEOTIDE SEQUENCE [LARGE SCALE GENOMIC DNA]</scope>
    <source>
        <strain evidence="3">S13-6-6</strain>
    </source>
</reference>
<feature type="transmembrane region" description="Helical" evidence="1">
    <location>
        <begin position="36"/>
        <end position="54"/>
    </location>
</feature>
<evidence type="ECO:0000313" key="2">
    <source>
        <dbReference type="EMBL" id="QNA44421.1"/>
    </source>
</evidence>
<gene>
    <name evidence="2" type="ORF">H4075_20550</name>
</gene>
<evidence type="ECO:0000313" key="3">
    <source>
        <dbReference type="Proteomes" id="UP000515344"/>
    </source>
</evidence>
<keyword evidence="1" id="KW-0472">Membrane</keyword>
<feature type="transmembrane region" description="Helical" evidence="1">
    <location>
        <begin position="12"/>
        <end position="30"/>
    </location>
</feature>
<proteinExistence type="predicted"/>
<organism evidence="2 3">
    <name type="scientific">Lacibacter sediminis</name>
    <dbReference type="NCBI Taxonomy" id="2760713"/>
    <lineage>
        <taxon>Bacteria</taxon>
        <taxon>Pseudomonadati</taxon>
        <taxon>Bacteroidota</taxon>
        <taxon>Chitinophagia</taxon>
        <taxon>Chitinophagales</taxon>
        <taxon>Chitinophagaceae</taxon>
        <taxon>Lacibacter</taxon>
    </lineage>
</organism>
<dbReference type="KEGG" id="lacs:H4075_20550"/>
<feature type="transmembrane region" description="Helical" evidence="1">
    <location>
        <begin position="66"/>
        <end position="86"/>
    </location>
</feature>
<keyword evidence="1" id="KW-1133">Transmembrane helix</keyword>
<accession>A0A7G5XG18</accession>
<dbReference type="RefSeq" id="WP_182802683.1">
    <property type="nucleotide sequence ID" value="NZ_CP060007.1"/>
</dbReference>
<keyword evidence="3" id="KW-1185">Reference proteome</keyword>